<comment type="caution">
    <text evidence="2">The sequence shown here is derived from an EMBL/GenBank/DDBJ whole genome shotgun (WGS) entry which is preliminary data.</text>
</comment>
<dbReference type="SUPFAM" id="SSF52047">
    <property type="entry name" value="RNI-like"/>
    <property type="match status" value="1"/>
</dbReference>
<dbReference type="OrthoDB" id="6483548at2759"/>
<keyword evidence="3" id="KW-1185">Reference proteome</keyword>
<keyword evidence="1" id="KW-0677">Repeat</keyword>
<dbReference type="VEuPathDB" id="VectorBase:HLOH_062081"/>
<accession>A0A9J6G056</accession>
<gene>
    <name evidence="2" type="ORF">HPB48_000941</name>
</gene>
<organism evidence="2 3">
    <name type="scientific">Haemaphysalis longicornis</name>
    <name type="common">Bush tick</name>
    <dbReference type="NCBI Taxonomy" id="44386"/>
    <lineage>
        <taxon>Eukaryota</taxon>
        <taxon>Metazoa</taxon>
        <taxon>Ecdysozoa</taxon>
        <taxon>Arthropoda</taxon>
        <taxon>Chelicerata</taxon>
        <taxon>Arachnida</taxon>
        <taxon>Acari</taxon>
        <taxon>Parasitiformes</taxon>
        <taxon>Ixodida</taxon>
        <taxon>Ixodoidea</taxon>
        <taxon>Ixodidae</taxon>
        <taxon>Haemaphysalinae</taxon>
        <taxon>Haemaphysalis</taxon>
    </lineage>
</organism>
<sequence length="734" mass="83956">MAKRRSTAALRSYAAHIKSVCPKLPAVSTLVRKFRSPETGFQHHKITFPLNCTASDSKPGYETCQIFQELPRWNELLWFVKLELKETSPRQLTVAPLPSPNVPTKRQEVQRAAVCLHWLLSQHRCVVSVEPHLRVLDNYPELFWDALKQSTSVRTIRLSNYEFDAETASRFFSAISSVAGLEYVELDRIEFSGDLKKKQCFTDSLKSLGSLKTLVLTNIYGISKAEDVTEALRANPGLTELTVDVDLEMDDIDSFYTFISASASLTELTIVGRGLQPACGIEALFEVLMDNGVLRKLRFKQFCFDLIDTTLLSDMLTANATLQELSFSSCHWQFVPHWPMENERQVLFENAKTRWGLWWRVDPFVSAIKNGVSLRRLEFDDNHFLDEEMWRLLGAVKEKDSFEELRFGSLFRWSIIEFCHIMRNTGTSGKVAVDTCFSKSDLFVGAQECAIELNSIRRHSFYDLCPQRLQNLCSVLKTNDNITALELAFNEGPVHEDYALPLANYLASTTVLKEIDMGFDATDEAVELIIDGVSKNESLEKLTIKEWYLHDVDVLNLCDWLEKSPKLYHLVWICLYARPVVSVLLSELCKRLQYSYTLTCFCVDESYQNEQNFQAVKHLLRRNVSLVERAVHFILGSRLKICATAFELVSWHPLVLCRVQELASVSTSEAREKIRESSQRLNLDFWRLSGIVKEEFVCHKAKGLELQIDQLGLDAWQEVRKFITVADIVDGSQA</sequence>
<evidence type="ECO:0000256" key="1">
    <source>
        <dbReference type="ARBA" id="ARBA00022737"/>
    </source>
</evidence>
<dbReference type="EMBL" id="JABSTR010000004">
    <property type="protein sequence ID" value="KAH9367732.1"/>
    <property type="molecule type" value="Genomic_DNA"/>
</dbReference>
<dbReference type="PANTHER" id="PTHR24111">
    <property type="entry name" value="LEUCINE-RICH REPEAT-CONTAINING PROTEIN 34"/>
    <property type="match status" value="1"/>
</dbReference>
<name>A0A9J6G056_HAELO</name>
<reference evidence="2 3" key="1">
    <citation type="journal article" date="2020" name="Cell">
        <title>Large-Scale Comparative Analyses of Tick Genomes Elucidate Their Genetic Diversity and Vector Capacities.</title>
        <authorList>
            <consortium name="Tick Genome and Microbiome Consortium (TIGMIC)"/>
            <person name="Jia N."/>
            <person name="Wang J."/>
            <person name="Shi W."/>
            <person name="Du L."/>
            <person name="Sun Y."/>
            <person name="Zhan W."/>
            <person name="Jiang J.F."/>
            <person name="Wang Q."/>
            <person name="Zhang B."/>
            <person name="Ji P."/>
            <person name="Bell-Sakyi L."/>
            <person name="Cui X.M."/>
            <person name="Yuan T.T."/>
            <person name="Jiang B.G."/>
            <person name="Yang W.F."/>
            <person name="Lam T.T."/>
            <person name="Chang Q.C."/>
            <person name="Ding S.J."/>
            <person name="Wang X.J."/>
            <person name="Zhu J.G."/>
            <person name="Ruan X.D."/>
            <person name="Zhao L."/>
            <person name="Wei J.T."/>
            <person name="Ye R.Z."/>
            <person name="Que T.C."/>
            <person name="Du C.H."/>
            <person name="Zhou Y.H."/>
            <person name="Cheng J.X."/>
            <person name="Dai P.F."/>
            <person name="Guo W.B."/>
            <person name="Han X.H."/>
            <person name="Huang E.J."/>
            <person name="Li L.F."/>
            <person name="Wei W."/>
            <person name="Gao Y.C."/>
            <person name="Liu J.Z."/>
            <person name="Shao H.Z."/>
            <person name="Wang X."/>
            <person name="Wang C.C."/>
            <person name="Yang T.C."/>
            <person name="Huo Q.B."/>
            <person name="Li W."/>
            <person name="Chen H.Y."/>
            <person name="Chen S.E."/>
            <person name="Zhou L.G."/>
            <person name="Ni X.B."/>
            <person name="Tian J.H."/>
            <person name="Sheng Y."/>
            <person name="Liu T."/>
            <person name="Pan Y.S."/>
            <person name="Xia L.Y."/>
            <person name="Li J."/>
            <person name="Zhao F."/>
            <person name="Cao W.C."/>
        </authorList>
    </citation>
    <scope>NUCLEOTIDE SEQUENCE [LARGE SCALE GENOMIC DNA]</scope>
    <source>
        <strain evidence="2">HaeL-2018</strain>
    </source>
</reference>
<dbReference type="InterPro" id="IPR032675">
    <property type="entry name" value="LRR_dom_sf"/>
</dbReference>
<dbReference type="AlphaFoldDB" id="A0A9J6G056"/>
<dbReference type="InterPro" id="IPR052201">
    <property type="entry name" value="LRR-containing_regulator"/>
</dbReference>
<dbReference type="Gene3D" id="3.80.10.10">
    <property type="entry name" value="Ribonuclease Inhibitor"/>
    <property type="match status" value="3"/>
</dbReference>
<dbReference type="Proteomes" id="UP000821853">
    <property type="component" value="Chromosome 2"/>
</dbReference>
<dbReference type="PANTHER" id="PTHR24111:SF0">
    <property type="entry name" value="LEUCINE-RICH REPEAT-CONTAINING PROTEIN"/>
    <property type="match status" value="1"/>
</dbReference>
<evidence type="ECO:0000313" key="3">
    <source>
        <dbReference type="Proteomes" id="UP000821853"/>
    </source>
</evidence>
<proteinExistence type="predicted"/>
<protein>
    <submittedName>
        <fullName evidence="2">Uncharacterized protein</fullName>
    </submittedName>
</protein>
<evidence type="ECO:0000313" key="2">
    <source>
        <dbReference type="EMBL" id="KAH9367732.1"/>
    </source>
</evidence>